<organism evidence="1 2">
    <name type="scientific">Protopolystoma xenopodis</name>
    <dbReference type="NCBI Taxonomy" id="117903"/>
    <lineage>
        <taxon>Eukaryota</taxon>
        <taxon>Metazoa</taxon>
        <taxon>Spiralia</taxon>
        <taxon>Lophotrochozoa</taxon>
        <taxon>Platyhelminthes</taxon>
        <taxon>Monogenea</taxon>
        <taxon>Polyopisthocotylea</taxon>
        <taxon>Polystomatidea</taxon>
        <taxon>Polystomatidae</taxon>
        <taxon>Protopolystoma</taxon>
    </lineage>
</organism>
<evidence type="ECO:0000313" key="2">
    <source>
        <dbReference type="Proteomes" id="UP000784294"/>
    </source>
</evidence>
<sequence>AVSLSLNPTSYGPSTYSHKSVLSCPLRSQQVGLRKRDNLHHRNQVQFAGLLTSILSTLFSPAAYQMAAAKQQNHCLAFILVLDYAIFEDDAHDHADGDVNAWESSFPWASNP</sequence>
<feature type="non-terminal residue" evidence="1">
    <location>
        <position position="1"/>
    </location>
</feature>
<gene>
    <name evidence="1" type="ORF">PXEA_LOCUS1879</name>
</gene>
<dbReference type="AlphaFoldDB" id="A0A3S5CBY0"/>
<name>A0A3S5CBY0_9PLAT</name>
<keyword evidence="2" id="KW-1185">Reference proteome</keyword>
<proteinExistence type="predicted"/>
<accession>A0A3S5CBY0</accession>
<reference evidence="1" key="1">
    <citation type="submission" date="2018-11" db="EMBL/GenBank/DDBJ databases">
        <authorList>
            <consortium name="Pathogen Informatics"/>
        </authorList>
    </citation>
    <scope>NUCLEOTIDE SEQUENCE</scope>
</reference>
<protein>
    <submittedName>
        <fullName evidence="1">Uncharacterized protein</fullName>
    </submittedName>
</protein>
<dbReference type="EMBL" id="CAAALY010003969">
    <property type="protein sequence ID" value="VEL08439.1"/>
    <property type="molecule type" value="Genomic_DNA"/>
</dbReference>
<dbReference type="Proteomes" id="UP000784294">
    <property type="component" value="Unassembled WGS sequence"/>
</dbReference>
<comment type="caution">
    <text evidence="1">The sequence shown here is derived from an EMBL/GenBank/DDBJ whole genome shotgun (WGS) entry which is preliminary data.</text>
</comment>
<evidence type="ECO:0000313" key="1">
    <source>
        <dbReference type="EMBL" id="VEL08439.1"/>
    </source>
</evidence>